<proteinExistence type="predicted"/>
<evidence type="ECO:0000256" key="8">
    <source>
        <dbReference type="ARBA" id="ARBA00022737"/>
    </source>
</evidence>
<evidence type="ECO:0000256" key="4">
    <source>
        <dbReference type="ARBA" id="ARBA00022454"/>
    </source>
</evidence>
<feature type="domain" description="Leucine-rich repeat and WD repeat-containing protein 1 WD" evidence="15">
    <location>
        <begin position="252"/>
        <end position="645"/>
    </location>
</feature>
<name>A0ABM1DY74_PRICU</name>
<keyword evidence="11" id="KW-0539">Nucleus</keyword>
<dbReference type="InterPro" id="IPR056160">
    <property type="entry name" value="WD_LRWD1"/>
</dbReference>
<dbReference type="PROSITE" id="PS50294">
    <property type="entry name" value="WD_REPEATS_REGION"/>
    <property type="match status" value="1"/>
</dbReference>
<feature type="compositionally biased region" description="Basic residues" evidence="13">
    <location>
        <begin position="218"/>
        <end position="234"/>
    </location>
</feature>
<dbReference type="InterPro" id="IPR056363">
    <property type="entry name" value="LRR_LRWD1_dom"/>
</dbReference>
<sequence length="657" mass="73668">MTAVLTVEYLQKKLWVNTNNSFSDIKVLSIKQEGITEIDGSVLQKLTSLQELDVSGNGLSSFPSVKLDCLKRLNISDNSIADVTFLEAFPNLEELIVAGNPLDFSDCYIAASLLPNLRTLDDRKDLKFTQIVERYNSMLLPQIQEAWEENFSSSWNDRLSEQEIFDLTEKFVAFLKKEKLYGHHLLQKFKDFKVDTLARELVSSLHADHCPGSSQSAKRSRNKRAVTKRGAKKVKPSENMTLPPVDDFTLNYMLRCHSRRDNPSDHKSQVWRCAFEPDPANPGKSLTTVATCGSHFVCLIDCKAGIVRKRYQDDKEDFFCLAWTTVAVVIERARTQNINILIVGGKRGIVYLIDVEELVCYGKWSGHKKALGSILIHPEYPTFVFTGSADHLIVLWDIGVPTLPEYTFEHRKLLVLRAPHEVLQLAFCTATSHLIAACEDYCSVWHMADLESDLEDGQHTNAHRLPDFDVELPGQVEVGNNNDGETGVVYVDGLAMVSDDVIATKIARQGCIYLWRMSETLERRERQVKSVAVRPIAQLEWADTEQIYISCAGSEAGLLVCGDNQGQLWLYNTTPFQRTSKLRYEEVLSPSAIISWPQVQLQKGEDSEQMADVLETDEIVVNAVAIDTSGKHIVAGTNNNVVCLYGAVNPSAGNDPF</sequence>
<evidence type="ECO:0000256" key="3">
    <source>
        <dbReference type="ARBA" id="ARBA00004286"/>
    </source>
</evidence>
<dbReference type="Proteomes" id="UP000695022">
    <property type="component" value="Unplaced"/>
</dbReference>
<keyword evidence="6 12" id="KW-0853">WD repeat</keyword>
<dbReference type="PROSITE" id="PS00678">
    <property type="entry name" value="WD_REPEATS_1"/>
    <property type="match status" value="1"/>
</dbReference>
<feature type="repeat" description="WD" evidence="12">
    <location>
        <begin position="364"/>
        <end position="398"/>
    </location>
</feature>
<evidence type="ECO:0000256" key="9">
    <source>
        <dbReference type="ARBA" id="ARBA00022853"/>
    </source>
</evidence>
<dbReference type="InterPro" id="IPR019775">
    <property type="entry name" value="WD40_repeat_CS"/>
</dbReference>
<dbReference type="InterPro" id="IPR001680">
    <property type="entry name" value="WD40_rpt"/>
</dbReference>
<keyword evidence="10" id="KW-0206">Cytoskeleton</keyword>
<dbReference type="Pfam" id="PF23211">
    <property type="entry name" value="LRR_LRWD1"/>
    <property type="match status" value="1"/>
</dbReference>
<keyword evidence="7" id="KW-0433">Leucine-rich repeat</keyword>
<evidence type="ECO:0000256" key="7">
    <source>
        <dbReference type="ARBA" id="ARBA00022614"/>
    </source>
</evidence>
<feature type="region of interest" description="Disordered" evidence="13">
    <location>
        <begin position="209"/>
        <end position="240"/>
    </location>
</feature>
<protein>
    <submittedName>
        <fullName evidence="17">Leucine-rich repeat and WD repeat-containing protein 1-like isoform X1</fullName>
    </submittedName>
</protein>
<keyword evidence="4" id="KW-0158">Chromosome</keyword>
<evidence type="ECO:0000256" key="10">
    <source>
        <dbReference type="ARBA" id="ARBA00023212"/>
    </source>
</evidence>
<dbReference type="SUPFAM" id="SSF52058">
    <property type="entry name" value="L domain-like"/>
    <property type="match status" value="1"/>
</dbReference>
<comment type="subcellular location">
    <subcellularLocation>
        <location evidence="3">Chromosome</location>
    </subcellularLocation>
    <subcellularLocation>
        <location evidence="2">Cytoplasm</location>
        <location evidence="2">Cytoskeleton</location>
        <location evidence="2">Microtubule organizing center</location>
    </subcellularLocation>
    <subcellularLocation>
        <location evidence="1">Nucleus</location>
    </subcellularLocation>
</comment>
<reference evidence="17" key="1">
    <citation type="submission" date="2025-08" db="UniProtKB">
        <authorList>
            <consortium name="RefSeq"/>
        </authorList>
    </citation>
    <scope>IDENTIFICATION</scope>
</reference>
<evidence type="ECO:0000256" key="2">
    <source>
        <dbReference type="ARBA" id="ARBA00004267"/>
    </source>
</evidence>
<dbReference type="Gene3D" id="3.80.10.10">
    <property type="entry name" value="Ribonuclease Inhibitor"/>
    <property type="match status" value="1"/>
</dbReference>
<dbReference type="InterPro" id="IPR032675">
    <property type="entry name" value="LRR_dom_sf"/>
</dbReference>
<evidence type="ECO:0000313" key="16">
    <source>
        <dbReference type="Proteomes" id="UP000695022"/>
    </source>
</evidence>
<dbReference type="GeneID" id="106807146"/>
<dbReference type="PANTHER" id="PTHR24370:SF10">
    <property type="entry name" value="LEUCINE-RICH REPEAT AND WD REPEAT-CONTAINING PROTEIN 1"/>
    <property type="match status" value="1"/>
</dbReference>
<accession>A0ABM1DY74</accession>
<dbReference type="SMART" id="SM00320">
    <property type="entry name" value="WD40"/>
    <property type="match status" value="5"/>
</dbReference>
<dbReference type="Pfam" id="PF23215">
    <property type="entry name" value="WD_LRWD1"/>
    <property type="match status" value="1"/>
</dbReference>
<evidence type="ECO:0000256" key="6">
    <source>
        <dbReference type="ARBA" id="ARBA00022574"/>
    </source>
</evidence>
<keyword evidence="8" id="KW-0677">Repeat</keyword>
<dbReference type="InterPro" id="IPR052489">
    <property type="entry name" value="LRWD1"/>
</dbReference>
<dbReference type="InterPro" id="IPR015943">
    <property type="entry name" value="WD40/YVTN_repeat-like_dom_sf"/>
</dbReference>
<evidence type="ECO:0000256" key="13">
    <source>
        <dbReference type="SAM" id="MobiDB-lite"/>
    </source>
</evidence>
<dbReference type="Gene3D" id="2.130.10.10">
    <property type="entry name" value="YVTN repeat-like/Quinoprotein amine dehydrogenase"/>
    <property type="match status" value="1"/>
</dbReference>
<evidence type="ECO:0000313" key="17">
    <source>
        <dbReference type="RefSeq" id="XP_014664895.1"/>
    </source>
</evidence>
<keyword evidence="16" id="KW-1185">Reference proteome</keyword>
<evidence type="ECO:0000256" key="1">
    <source>
        <dbReference type="ARBA" id="ARBA00004123"/>
    </source>
</evidence>
<gene>
    <name evidence="17" type="primary">LOC106807146</name>
</gene>
<dbReference type="InterPro" id="IPR036322">
    <property type="entry name" value="WD40_repeat_dom_sf"/>
</dbReference>
<evidence type="ECO:0000259" key="15">
    <source>
        <dbReference type="Pfam" id="PF23215"/>
    </source>
</evidence>
<evidence type="ECO:0000256" key="5">
    <source>
        <dbReference type="ARBA" id="ARBA00022490"/>
    </source>
</evidence>
<keyword evidence="5" id="KW-0963">Cytoplasm</keyword>
<feature type="domain" description="Leucine-rich repeat and WD repeat-containing protein 1 LRR" evidence="14">
    <location>
        <begin position="37"/>
        <end position="194"/>
    </location>
</feature>
<dbReference type="PROSITE" id="PS50082">
    <property type="entry name" value="WD_REPEATS_2"/>
    <property type="match status" value="1"/>
</dbReference>
<dbReference type="SUPFAM" id="SSF50978">
    <property type="entry name" value="WD40 repeat-like"/>
    <property type="match status" value="1"/>
</dbReference>
<evidence type="ECO:0000256" key="12">
    <source>
        <dbReference type="PROSITE-ProRule" id="PRU00221"/>
    </source>
</evidence>
<keyword evidence="9" id="KW-0156">Chromatin regulator</keyword>
<evidence type="ECO:0000256" key="11">
    <source>
        <dbReference type="ARBA" id="ARBA00023242"/>
    </source>
</evidence>
<organism evidence="16 17">
    <name type="scientific">Priapulus caudatus</name>
    <name type="common">Priapulid worm</name>
    <dbReference type="NCBI Taxonomy" id="37621"/>
    <lineage>
        <taxon>Eukaryota</taxon>
        <taxon>Metazoa</taxon>
        <taxon>Ecdysozoa</taxon>
        <taxon>Scalidophora</taxon>
        <taxon>Priapulida</taxon>
        <taxon>Priapulimorpha</taxon>
        <taxon>Priapulimorphida</taxon>
        <taxon>Priapulidae</taxon>
        <taxon>Priapulus</taxon>
    </lineage>
</organism>
<dbReference type="PANTHER" id="PTHR24370">
    <property type="entry name" value="OPTICIN"/>
    <property type="match status" value="1"/>
</dbReference>
<evidence type="ECO:0000259" key="14">
    <source>
        <dbReference type="Pfam" id="PF23211"/>
    </source>
</evidence>
<dbReference type="RefSeq" id="XP_014664895.1">
    <property type="nucleotide sequence ID" value="XM_014809409.1"/>
</dbReference>